<organism evidence="1 2">
    <name type="scientific">Trichinella nelsoni</name>
    <dbReference type="NCBI Taxonomy" id="6336"/>
    <lineage>
        <taxon>Eukaryota</taxon>
        <taxon>Metazoa</taxon>
        <taxon>Ecdysozoa</taxon>
        <taxon>Nematoda</taxon>
        <taxon>Enoplea</taxon>
        <taxon>Dorylaimia</taxon>
        <taxon>Trichinellida</taxon>
        <taxon>Trichinellidae</taxon>
        <taxon>Trichinella</taxon>
    </lineage>
</organism>
<dbReference type="EMBL" id="JYDL01000001">
    <property type="protein sequence ID" value="KRX28179.1"/>
    <property type="molecule type" value="Genomic_DNA"/>
</dbReference>
<sequence>METFSVSTIKVKIGQGAFFPVTQHCSGKLMDTVQNGVQAQRNRFKQAIEKPPRRIELPQEADIPSTSRSVHSEVRADYRKEQVATIRQETLKMQALFYAD</sequence>
<dbReference type="Proteomes" id="UP000054630">
    <property type="component" value="Unassembled WGS sequence"/>
</dbReference>
<reference evidence="1 2" key="1">
    <citation type="submission" date="2015-01" db="EMBL/GenBank/DDBJ databases">
        <title>Evolution of Trichinella species and genotypes.</title>
        <authorList>
            <person name="Korhonen P.K."/>
            <person name="Edoardo P."/>
            <person name="Giuseppe L.R."/>
            <person name="Gasser R.B."/>
        </authorList>
    </citation>
    <scope>NUCLEOTIDE SEQUENCE [LARGE SCALE GENOMIC DNA]</scope>
    <source>
        <strain evidence="1">ISS37</strain>
    </source>
</reference>
<comment type="caution">
    <text evidence="1">The sequence shown here is derived from an EMBL/GenBank/DDBJ whole genome shotgun (WGS) entry which is preliminary data.</text>
</comment>
<evidence type="ECO:0000313" key="1">
    <source>
        <dbReference type="EMBL" id="KRX28179.1"/>
    </source>
</evidence>
<protein>
    <submittedName>
        <fullName evidence="1">Uncharacterized protein</fullName>
    </submittedName>
</protein>
<gene>
    <name evidence="1" type="ORF">T07_4558</name>
</gene>
<dbReference type="AlphaFoldDB" id="A0A0V0SP95"/>
<evidence type="ECO:0000313" key="2">
    <source>
        <dbReference type="Proteomes" id="UP000054630"/>
    </source>
</evidence>
<name>A0A0V0SP95_9BILA</name>
<accession>A0A0V0SP95</accession>
<keyword evidence="2" id="KW-1185">Reference proteome</keyword>
<proteinExistence type="predicted"/>